<feature type="binding site" description="covalent" evidence="8">
    <location>
        <position position="63"/>
    </location>
    <ligand>
        <name>heme c</name>
        <dbReference type="ChEBI" id="CHEBI:61717"/>
        <label>1</label>
    </ligand>
</feature>
<keyword evidence="2" id="KW-0813">Transport</keyword>
<comment type="caution">
    <text evidence="13">The sequence shown here is derived from an EMBL/GenBank/DDBJ whole genome shotgun (WGS) entry which is preliminary data.</text>
</comment>
<dbReference type="PANTHER" id="PTHR33751">
    <property type="entry name" value="CBB3-TYPE CYTOCHROME C OXIDASE SUBUNIT FIXP"/>
    <property type="match status" value="1"/>
</dbReference>
<evidence type="ECO:0000256" key="10">
    <source>
        <dbReference type="SAM" id="MobiDB-lite"/>
    </source>
</evidence>
<dbReference type="InterPro" id="IPR009056">
    <property type="entry name" value="Cyt_c-like_dom"/>
</dbReference>
<name>A0A2W1K3C0_ACIFR</name>
<gene>
    <name evidence="13" type="ORF">DN052_11970</name>
</gene>
<evidence type="ECO:0000256" key="4">
    <source>
        <dbReference type="ARBA" id="ARBA00022723"/>
    </source>
</evidence>
<keyword evidence="4 9" id="KW-0479">Metal-binding</keyword>
<feature type="binding site" description="covalent" evidence="8">
    <location>
        <position position="166"/>
    </location>
    <ligand>
        <name>heme c</name>
        <dbReference type="ChEBI" id="CHEBI:61717"/>
        <label>2</label>
    </ligand>
</feature>
<evidence type="ECO:0000313" key="13">
    <source>
        <dbReference type="EMBL" id="PZD81103.1"/>
    </source>
</evidence>
<evidence type="ECO:0000313" key="14">
    <source>
        <dbReference type="Proteomes" id="UP000248886"/>
    </source>
</evidence>
<dbReference type="OrthoDB" id="9773456at2"/>
<feature type="chain" id="PRO_5016043345" evidence="11">
    <location>
        <begin position="47"/>
        <end position="230"/>
    </location>
</feature>
<evidence type="ECO:0000256" key="6">
    <source>
        <dbReference type="ARBA" id="ARBA00022982"/>
    </source>
</evidence>
<dbReference type="InterPro" id="IPR050597">
    <property type="entry name" value="Cytochrome_c_Oxidase_Subunit"/>
</dbReference>
<keyword evidence="5" id="KW-0574">Periplasm</keyword>
<dbReference type="GO" id="GO:0009055">
    <property type="term" value="F:electron transfer activity"/>
    <property type="evidence" value="ECO:0007669"/>
    <property type="project" value="InterPro"/>
</dbReference>
<dbReference type="GO" id="GO:0042597">
    <property type="term" value="C:periplasmic space"/>
    <property type="evidence" value="ECO:0007669"/>
    <property type="project" value="UniProtKB-SubCell"/>
</dbReference>
<feature type="region of interest" description="Disordered" evidence="10">
    <location>
        <begin position="1"/>
        <end position="21"/>
    </location>
</feature>
<dbReference type="GO" id="GO:0005506">
    <property type="term" value="F:iron ion binding"/>
    <property type="evidence" value="ECO:0007669"/>
    <property type="project" value="InterPro"/>
</dbReference>
<dbReference type="SMR" id="A0A2W1K3C0"/>
<dbReference type="AlphaFoldDB" id="A0A2W1K3C0"/>
<evidence type="ECO:0000256" key="7">
    <source>
        <dbReference type="ARBA" id="ARBA00023004"/>
    </source>
</evidence>
<sequence length="230" mass="25179">MTTYLSQDRLRNKENDTMTHPHSKMYKSKTFLLFSALLLVAGQASAAVGSADAPAPYRVSSDCMVCHGMTGRDTLYPIVPRLAGQHKSYLEAQLKAYKDHSRADQNGEIYMWPVAQALDSAKITALADYFNAQKPPMQSSGIKHAGVKEGKAIFNQGVTNEQIPACMECHGSAGQGAGPFPRLAGQRYGYIIQQLTYFHNGTRVNTLMNQIAKNITVAQMKDVAAYLSSL</sequence>
<dbReference type="Pfam" id="PF00034">
    <property type="entry name" value="Cytochrom_C"/>
    <property type="match status" value="2"/>
</dbReference>
<feature type="binding site" description="axial binding residue" evidence="9">
    <location>
        <position position="111"/>
    </location>
    <ligand>
        <name>heme c</name>
        <dbReference type="ChEBI" id="CHEBI:61717"/>
        <label>1</label>
    </ligand>
    <ligandPart>
        <name>Fe</name>
        <dbReference type="ChEBI" id="CHEBI:18248"/>
    </ligandPart>
</feature>
<dbReference type="PIRSF" id="PIRSF000005">
    <property type="entry name" value="Cytochrome_c4"/>
    <property type="match status" value="1"/>
</dbReference>
<evidence type="ECO:0000256" key="11">
    <source>
        <dbReference type="SAM" id="SignalP"/>
    </source>
</evidence>
<evidence type="ECO:0000259" key="12">
    <source>
        <dbReference type="PROSITE" id="PS51007"/>
    </source>
</evidence>
<dbReference type="PROSITE" id="PS51007">
    <property type="entry name" value="CYTC"/>
    <property type="match status" value="2"/>
</dbReference>
<dbReference type="Gene3D" id="1.10.760.10">
    <property type="entry name" value="Cytochrome c-like domain"/>
    <property type="match status" value="2"/>
</dbReference>
<comment type="subcellular location">
    <subcellularLocation>
        <location evidence="1">Periplasm</location>
    </subcellularLocation>
</comment>
<evidence type="ECO:0000256" key="5">
    <source>
        <dbReference type="ARBA" id="ARBA00022764"/>
    </source>
</evidence>
<feature type="signal peptide" evidence="11">
    <location>
        <begin position="1"/>
        <end position="46"/>
    </location>
</feature>
<organism evidence="13 14">
    <name type="scientific">Acidithiobacillus ferrooxidans</name>
    <name type="common">Thiobacillus ferrooxidans</name>
    <dbReference type="NCBI Taxonomy" id="920"/>
    <lineage>
        <taxon>Bacteria</taxon>
        <taxon>Pseudomonadati</taxon>
        <taxon>Pseudomonadota</taxon>
        <taxon>Acidithiobacillia</taxon>
        <taxon>Acidithiobacillales</taxon>
        <taxon>Acidithiobacillaceae</taxon>
        <taxon>Acidithiobacillus</taxon>
    </lineage>
</organism>
<feature type="binding site" description="covalent" evidence="8">
    <location>
        <position position="66"/>
    </location>
    <ligand>
        <name>heme c</name>
        <dbReference type="ChEBI" id="CHEBI:61717"/>
        <label>1</label>
    </ligand>
</feature>
<evidence type="ECO:0000256" key="3">
    <source>
        <dbReference type="ARBA" id="ARBA00022617"/>
    </source>
</evidence>
<protein>
    <submittedName>
        <fullName evidence="13">Cytochrome C552</fullName>
    </submittedName>
</protein>
<dbReference type="GeneID" id="65282141"/>
<dbReference type="InterPro" id="IPR036909">
    <property type="entry name" value="Cyt_c-like_dom_sf"/>
</dbReference>
<evidence type="ECO:0000256" key="9">
    <source>
        <dbReference type="PIRSR" id="PIRSR000005-2"/>
    </source>
</evidence>
<feature type="binding site" description="axial binding residue" evidence="9">
    <location>
        <position position="170"/>
    </location>
    <ligand>
        <name>heme c</name>
        <dbReference type="ChEBI" id="CHEBI:61717"/>
        <label>2</label>
    </ligand>
    <ligandPart>
        <name>Fe</name>
        <dbReference type="ChEBI" id="CHEBI:18248"/>
    </ligandPart>
</feature>
<evidence type="ECO:0000256" key="1">
    <source>
        <dbReference type="ARBA" id="ARBA00004418"/>
    </source>
</evidence>
<reference evidence="13 14" key="1">
    <citation type="submission" date="2018-06" db="EMBL/GenBank/DDBJ databases">
        <title>Draft sequence of Acidithiobacillus ferrooxidans CCM 4253.</title>
        <authorList>
            <person name="Moya-Beltran A."/>
            <person name="Castro M."/>
            <person name="Covarrubias P.C."/>
            <person name="Issotta F."/>
            <person name="Janiczek O."/>
            <person name="Mandl M."/>
            <person name="Kucera J."/>
            <person name="Quatrini R."/>
        </authorList>
    </citation>
    <scope>NUCLEOTIDE SEQUENCE [LARGE SCALE GENOMIC DNA]</scope>
    <source>
        <strain evidence="13 14">CCM 4253</strain>
    </source>
</reference>
<comment type="PTM">
    <text evidence="8">Binds 2 heme c groups covalently per subunit.</text>
</comment>
<feature type="binding site" description="axial binding residue" evidence="9">
    <location>
        <position position="67"/>
    </location>
    <ligand>
        <name>heme c</name>
        <dbReference type="ChEBI" id="CHEBI:61717"/>
        <label>1</label>
    </ligand>
    <ligandPart>
        <name>Fe</name>
        <dbReference type="ChEBI" id="CHEBI:18248"/>
    </ligandPart>
</feature>
<dbReference type="RefSeq" id="WP_012537627.1">
    <property type="nucleotide sequence ID" value="NZ_AP025160.1"/>
</dbReference>
<dbReference type="Proteomes" id="UP000248886">
    <property type="component" value="Unassembled WGS sequence"/>
</dbReference>
<keyword evidence="7 9" id="KW-0408">Iron</keyword>
<evidence type="ECO:0000256" key="2">
    <source>
        <dbReference type="ARBA" id="ARBA00022448"/>
    </source>
</evidence>
<feature type="compositionally biased region" description="Basic and acidic residues" evidence="10">
    <location>
        <begin position="8"/>
        <end position="19"/>
    </location>
</feature>
<dbReference type="GO" id="GO:0020037">
    <property type="term" value="F:heme binding"/>
    <property type="evidence" value="ECO:0007669"/>
    <property type="project" value="InterPro"/>
</dbReference>
<dbReference type="SUPFAM" id="SSF46626">
    <property type="entry name" value="Cytochrome c"/>
    <property type="match status" value="2"/>
</dbReference>
<dbReference type="PANTHER" id="PTHR33751:SF9">
    <property type="entry name" value="CYTOCHROME C4"/>
    <property type="match status" value="1"/>
</dbReference>
<feature type="binding site" description="axial binding residue" evidence="9">
    <location>
        <position position="208"/>
    </location>
    <ligand>
        <name>heme c</name>
        <dbReference type="ChEBI" id="CHEBI:61717"/>
        <label>2</label>
    </ligand>
    <ligandPart>
        <name>Fe</name>
        <dbReference type="ChEBI" id="CHEBI:18248"/>
    </ligandPart>
</feature>
<evidence type="ECO:0000256" key="8">
    <source>
        <dbReference type="PIRSR" id="PIRSR000005-1"/>
    </source>
</evidence>
<dbReference type="OMA" id="QGQGEMY"/>
<proteinExistence type="predicted"/>
<keyword evidence="11" id="KW-0732">Signal</keyword>
<accession>A0A2W1K3C0</accession>
<dbReference type="InterPro" id="IPR024167">
    <property type="entry name" value="Cytochrome_c4-like"/>
</dbReference>
<feature type="binding site" description="covalent" evidence="8">
    <location>
        <position position="169"/>
    </location>
    <ligand>
        <name>heme c</name>
        <dbReference type="ChEBI" id="CHEBI:61717"/>
        <label>2</label>
    </ligand>
</feature>
<feature type="domain" description="Cytochrome c" evidence="12">
    <location>
        <begin position="44"/>
        <end position="134"/>
    </location>
</feature>
<dbReference type="EMBL" id="QKQP01000005">
    <property type="protein sequence ID" value="PZD81103.1"/>
    <property type="molecule type" value="Genomic_DNA"/>
</dbReference>
<keyword evidence="6" id="KW-0249">Electron transport</keyword>
<keyword evidence="3 8" id="KW-0349">Heme</keyword>
<feature type="domain" description="Cytochrome c" evidence="12">
    <location>
        <begin position="145"/>
        <end position="230"/>
    </location>
</feature>